<protein>
    <submittedName>
        <fullName evidence="1">Uncharacterized protein</fullName>
    </submittedName>
</protein>
<proteinExistence type="predicted"/>
<reference evidence="1" key="2">
    <citation type="journal article" date="2015" name="Fish Shellfish Immunol.">
        <title>Early steps in the European eel (Anguilla anguilla)-Vibrio vulnificus interaction in the gills: Role of the RtxA13 toxin.</title>
        <authorList>
            <person name="Callol A."/>
            <person name="Pajuelo D."/>
            <person name="Ebbesson L."/>
            <person name="Teles M."/>
            <person name="MacKenzie S."/>
            <person name="Amaro C."/>
        </authorList>
    </citation>
    <scope>NUCLEOTIDE SEQUENCE</scope>
</reference>
<dbReference type="AlphaFoldDB" id="A0A0E9RXZ4"/>
<accession>A0A0E9RXZ4</accession>
<name>A0A0E9RXZ4_ANGAN</name>
<sequence>MQALSPIIQDTLANYLSTLKCWFSCSLHCSKIFHLRHRNTLQLFHD</sequence>
<reference evidence="1" key="1">
    <citation type="submission" date="2014-11" db="EMBL/GenBank/DDBJ databases">
        <authorList>
            <person name="Amaro Gonzalez C."/>
        </authorList>
    </citation>
    <scope>NUCLEOTIDE SEQUENCE</scope>
</reference>
<evidence type="ECO:0000313" key="1">
    <source>
        <dbReference type="EMBL" id="JAH34099.1"/>
    </source>
</evidence>
<dbReference type="EMBL" id="GBXM01074478">
    <property type="protein sequence ID" value="JAH34099.1"/>
    <property type="molecule type" value="Transcribed_RNA"/>
</dbReference>
<organism evidence="1">
    <name type="scientific">Anguilla anguilla</name>
    <name type="common">European freshwater eel</name>
    <name type="synonym">Muraena anguilla</name>
    <dbReference type="NCBI Taxonomy" id="7936"/>
    <lineage>
        <taxon>Eukaryota</taxon>
        <taxon>Metazoa</taxon>
        <taxon>Chordata</taxon>
        <taxon>Craniata</taxon>
        <taxon>Vertebrata</taxon>
        <taxon>Euteleostomi</taxon>
        <taxon>Actinopterygii</taxon>
        <taxon>Neopterygii</taxon>
        <taxon>Teleostei</taxon>
        <taxon>Anguilliformes</taxon>
        <taxon>Anguillidae</taxon>
        <taxon>Anguilla</taxon>
    </lineage>
</organism>